<proteinExistence type="inferred from homology"/>
<feature type="compositionally biased region" description="Polar residues" evidence="5">
    <location>
        <begin position="14"/>
        <end position="32"/>
    </location>
</feature>
<feature type="compositionally biased region" description="Gly residues" evidence="5">
    <location>
        <begin position="48"/>
        <end position="60"/>
    </location>
</feature>
<evidence type="ECO:0000313" key="8">
    <source>
        <dbReference type="Proteomes" id="UP001497512"/>
    </source>
</evidence>
<dbReference type="PANTHER" id="PTHR23355">
    <property type="entry name" value="RIBONUCLEASE"/>
    <property type="match status" value="1"/>
</dbReference>
<evidence type="ECO:0000256" key="5">
    <source>
        <dbReference type="SAM" id="MobiDB-lite"/>
    </source>
</evidence>
<feature type="compositionally biased region" description="Basic and acidic residues" evidence="5">
    <location>
        <begin position="395"/>
        <end position="406"/>
    </location>
</feature>
<feature type="region of interest" description="Disordered" evidence="5">
    <location>
        <begin position="1"/>
        <end position="32"/>
    </location>
</feature>
<gene>
    <name evidence="7" type="ORF">CSSPTR1EN2_LOCUS9388</name>
</gene>
<evidence type="ECO:0000259" key="6">
    <source>
        <dbReference type="SMART" id="SM00955"/>
    </source>
</evidence>
<comment type="subcellular location">
    <subcellularLocation>
        <location evidence="4">Cytoplasm</location>
    </subcellularLocation>
    <subcellularLocation>
        <location evidence="4">Cytoplasm</location>
        <location evidence="4">P-body</location>
    </subcellularLocation>
</comment>
<dbReference type="SMART" id="SM00955">
    <property type="entry name" value="RNB"/>
    <property type="match status" value="1"/>
</dbReference>
<feature type="region of interest" description="Disordered" evidence="5">
    <location>
        <begin position="44"/>
        <end position="128"/>
    </location>
</feature>
<name>A0ABP0TZI6_9BRYO</name>
<dbReference type="InterPro" id="IPR028591">
    <property type="entry name" value="DIS3L2"/>
</dbReference>
<evidence type="ECO:0000256" key="2">
    <source>
        <dbReference type="ARBA" id="ARBA00022842"/>
    </source>
</evidence>
<comment type="function">
    <text evidence="4">3'-5'-exoribonuclease that specifically recognizes RNAs polyuridylated at their 3' end and mediates their degradation. Component of an exosome-independent RNA degradation pathway that mediates degradation of cytoplasmic mRNAs that have been deadenylated and subsequently uridylated at their 3'.</text>
</comment>
<keyword evidence="8" id="KW-1185">Reference proteome</keyword>
<dbReference type="InterPro" id="IPR012340">
    <property type="entry name" value="NA-bd_OB-fold"/>
</dbReference>
<feature type="region of interest" description="Disordered" evidence="5">
    <location>
        <begin position="670"/>
        <end position="708"/>
    </location>
</feature>
<dbReference type="Gene3D" id="2.40.50.700">
    <property type="match status" value="1"/>
</dbReference>
<keyword evidence="4" id="KW-0540">Nuclease</keyword>
<dbReference type="Gene3D" id="2.40.50.690">
    <property type="match status" value="1"/>
</dbReference>
<comment type="similarity">
    <text evidence="4">Belongs to the RNR ribonuclease family. DIS3L2 subfamily.</text>
</comment>
<dbReference type="EMBL" id="OZ019909">
    <property type="protein sequence ID" value="CAK9208847.1"/>
    <property type="molecule type" value="Genomic_DNA"/>
</dbReference>
<keyword evidence="3 4" id="KW-0694">RNA-binding</keyword>
<dbReference type="Proteomes" id="UP001497512">
    <property type="component" value="Chromosome 17"/>
</dbReference>
<keyword evidence="4" id="KW-0479">Metal-binding</keyword>
<feature type="compositionally biased region" description="Polar residues" evidence="5">
    <location>
        <begin position="407"/>
        <end position="422"/>
    </location>
</feature>
<sequence length="1551" mass="168788">MKQGGNRRKEEEVLQQNQRTTSLYRSVSSPVIVSSYEKYMERREEVVVGGGGGGGGGGHGLPPLQQQQHSPDVASPSSPAINPGGYQERVSKGRKRPSRKTRQSSDGYGSSPDAHATSPPHPNDNMMKVGVNKTQAEQVDKEELLVQGTNNYASLLSSPSPSSIPNPSFTKKYAYDFPAGLLATSSSQASVSPQSLFANDSNYVQLMNPPPPSPGFLSDSDINSVKMNTTTPTTTTLGTLMSSMSPRLFNGSRRDSLNSLGVPNHDDFSGNGYVDPIEPTAPVATLMPGFLSGLTSNSLETSSRASTQKDCSVDLSVSPHIDLDNGCLPNPSLSVDSPMTLTSEDDPAVNCLGRQLPAIGVPKTKVKPASKTTKGTNDIMLLRRHGMPTMGPRQHPSEKGLKKETSETPPSSVVSLGYNSNEELLGSPNGSRSCLLGSSYSSPRRSGTDGNQPGSTSVHSTSPAKLYLEHWSPEVVNRAMEEGRVFGATLRVNSHNRNEAYVTIDGIPRDILIDGSAAQNRAMEGDSVAVLLEQPSAWPRLKGGNNKLMSNEPRGLGEVVQKHSEAEKEIVQLSSRLGDNVPSSDGMQEQHALGFSSTDQAESTVRDLGANASVPQLQQRSKDVHHLNYIQKDPGVSGSPYWQESSTIKASICSTGQLDRRVEATHKMIFQSPRRPSNESAPGIGHPQQNGLESKKEMGEGQQLSGGSGSVLALKQMENNVGVRCSNNADTNGKVATALANVVSLVMSLPGKRPAGKVVAILEKSFRWETVVGFLELPARAGNKCGPGRSHAFNVDDSPRKRRNLMLVPVDNRCPKMMVSGLHDDDIRQRLWDGDSTVFNELLAARVVGWQADSHFPVAVVKQSLGQGGELEAQQRAILLEHAISSGKFSPASLACLPELPWKIPVSEMKRRKNLFHLRVFSVVRSTAQDCAHALSIESLPDGAVRVGMHVADVSYFVHPGTALDQEAQMRSTSVSCVQEVLPMLPHVLCKDLCSLNPAVDRLAFSVMWDMNDVGDITNEWIGRTVVHSCAKLTHGHVQTMMDEVFPDFEGIEPREDMLGFETELPQIYGGHTWMDLVMDVCALHRIATKRRASRFEGGALELDQSKLVFALEEDGTPYESTMYNARDSNLVVKEFMLLANMTVAHVISNAFPDTALLCCCPKPSPRKLKEFEDFCCKIGIDLDASSAGALSISLRNMQESVKHDPVLYSILMQYAAKSMQSTKYFCSREFKEKEKWAHCRHAIPLYTHFTSPMQRYPDIIVHRTLAAALEAEEALGNMAAFMPLTNSNQTRGILVAEKSKLGVPTETSSERGANSMPVSQWVLTSVTMKHQLRGSSELISLAAWCNQRRMASRTVKEASIKLNIWTMLKKNKQGLLSNARVLALGPKFMSLYICKFAMERRIYYEDIEGVTAEWFEATGTLVLDISSSKNTSQRRANQSRNGKPQRTVADIAMLVNPTDSSSSSPEQESFEDIIREVQERLAGKVFTDDAPEISGGADQLASNADIEPTVFPLTLRSLSSVPVSLHAIGGDSRPLDVAARLYVSSYATSG</sequence>
<comment type="caution">
    <text evidence="4">Lacks conserved residue(s) required for the propagation of feature annotation.</text>
</comment>
<dbReference type="HAMAP" id="MF_03045">
    <property type="entry name" value="DIS3L2"/>
    <property type="match status" value="1"/>
</dbReference>
<feature type="compositionally biased region" description="Polar residues" evidence="5">
    <location>
        <begin position="443"/>
        <end position="461"/>
    </location>
</feature>
<dbReference type="Pfam" id="PF00773">
    <property type="entry name" value="RNB"/>
    <property type="match status" value="1"/>
</dbReference>
<dbReference type="Pfam" id="PF17849">
    <property type="entry name" value="OB_Dis3"/>
    <property type="match status" value="1"/>
</dbReference>
<evidence type="ECO:0000313" key="7">
    <source>
        <dbReference type="EMBL" id="CAK9208847.1"/>
    </source>
</evidence>
<keyword evidence="4" id="KW-0269">Exonuclease</keyword>
<evidence type="ECO:0000256" key="4">
    <source>
        <dbReference type="HAMAP-Rule" id="MF_03045"/>
    </source>
</evidence>
<feature type="compositionally biased region" description="Low complexity" evidence="5">
    <location>
        <begin position="430"/>
        <end position="442"/>
    </location>
</feature>
<dbReference type="InterPro" id="IPR041505">
    <property type="entry name" value="Dis3_CSD2"/>
</dbReference>
<accession>A0ABP0TZI6</accession>
<dbReference type="PANTHER" id="PTHR23355:SF9">
    <property type="entry name" value="DIS3-LIKE EXONUCLEASE 2"/>
    <property type="match status" value="1"/>
</dbReference>
<feature type="compositionally biased region" description="Basic residues" evidence="5">
    <location>
        <begin position="92"/>
        <end position="102"/>
    </location>
</feature>
<organism evidence="7 8">
    <name type="scientific">Sphagnum troendelagicum</name>
    <dbReference type="NCBI Taxonomy" id="128251"/>
    <lineage>
        <taxon>Eukaryota</taxon>
        <taxon>Viridiplantae</taxon>
        <taxon>Streptophyta</taxon>
        <taxon>Embryophyta</taxon>
        <taxon>Bryophyta</taxon>
        <taxon>Sphagnophytina</taxon>
        <taxon>Sphagnopsida</taxon>
        <taxon>Sphagnales</taxon>
        <taxon>Sphagnaceae</taxon>
        <taxon>Sphagnum</taxon>
    </lineage>
</organism>
<protein>
    <recommendedName>
        <fullName evidence="4">DIS3-like exonuclease 2</fullName>
        <ecNumber evidence="4">3.1.13.-</ecNumber>
    </recommendedName>
</protein>
<comment type="cofactor">
    <cofactor evidence="4">
        <name>Mg(2+)</name>
        <dbReference type="ChEBI" id="CHEBI:18420"/>
    </cofactor>
    <cofactor evidence="4">
        <name>Mn(2+)</name>
        <dbReference type="ChEBI" id="CHEBI:29035"/>
    </cofactor>
</comment>
<keyword evidence="4" id="KW-0378">Hydrolase</keyword>
<dbReference type="EC" id="3.1.13.-" evidence="4"/>
<dbReference type="InterPro" id="IPR001900">
    <property type="entry name" value="RNase_II/R"/>
</dbReference>
<keyword evidence="4" id="KW-0464">Manganese</keyword>
<feature type="domain" description="RNB" evidence="6">
    <location>
        <begin position="912"/>
        <end position="1272"/>
    </location>
</feature>
<feature type="region of interest" description="Disordered" evidence="5">
    <location>
        <begin position="364"/>
        <end position="461"/>
    </location>
</feature>
<reference evidence="7" key="1">
    <citation type="submission" date="2024-02" db="EMBL/GenBank/DDBJ databases">
        <authorList>
            <consortium name="ELIXIR-Norway"/>
            <consortium name="Elixir Norway"/>
        </authorList>
    </citation>
    <scope>NUCLEOTIDE SEQUENCE</scope>
</reference>
<keyword evidence="2 4" id="KW-0460">Magnesium</keyword>
<dbReference type="InterPro" id="IPR050180">
    <property type="entry name" value="RNR_Ribonuclease"/>
</dbReference>
<evidence type="ECO:0000256" key="3">
    <source>
        <dbReference type="ARBA" id="ARBA00022884"/>
    </source>
</evidence>
<keyword evidence="1 4" id="KW-0963">Cytoplasm</keyword>
<dbReference type="SUPFAM" id="SSF50249">
    <property type="entry name" value="Nucleic acid-binding proteins"/>
    <property type="match status" value="3"/>
</dbReference>
<evidence type="ECO:0000256" key="1">
    <source>
        <dbReference type="ARBA" id="ARBA00022490"/>
    </source>
</evidence>